<dbReference type="Proteomes" id="UP000193391">
    <property type="component" value="Unassembled WGS sequence"/>
</dbReference>
<sequence>MRGLFCGPARVIIGLSLLMLGACSNGIHDQVVGGNALFGDAKVGALSTTASYRTVVAKFDGSSLVCPEPPPDVAIAVTSSLLAQLEAGKGDITGNATLARSVAEKIAPLLKRTTALQFYRDARSYNCFAHMNGALNNEDYKQANDAAMKSVTMLMALEILKGTDQTLPEEFQAVIDSGDVDKLKELIEKFKTK</sequence>
<organism evidence="1 2">
    <name type="scientific">Thalassospira mesophila</name>
    <dbReference type="NCBI Taxonomy" id="1293891"/>
    <lineage>
        <taxon>Bacteria</taxon>
        <taxon>Pseudomonadati</taxon>
        <taxon>Pseudomonadota</taxon>
        <taxon>Alphaproteobacteria</taxon>
        <taxon>Rhodospirillales</taxon>
        <taxon>Thalassospiraceae</taxon>
        <taxon>Thalassospira</taxon>
    </lineage>
</organism>
<proteinExistence type="predicted"/>
<dbReference type="RefSeq" id="WP_085581005.1">
    <property type="nucleotide sequence ID" value="NZ_JFKA01000002.1"/>
</dbReference>
<dbReference type="AlphaFoldDB" id="A0A1Y2L3I5"/>
<accession>A0A1Y2L3I5</accession>
<evidence type="ECO:0000313" key="2">
    <source>
        <dbReference type="Proteomes" id="UP000193391"/>
    </source>
</evidence>
<reference evidence="1 2" key="1">
    <citation type="submission" date="2014-03" db="EMBL/GenBank/DDBJ databases">
        <title>The draft genome sequence of Thalassospira mesophila JCM 18969.</title>
        <authorList>
            <person name="Lai Q."/>
            <person name="Shao Z."/>
        </authorList>
    </citation>
    <scope>NUCLEOTIDE SEQUENCE [LARGE SCALE GENOMIC DNA]</scope>
    <source>
        <strain evidence="1 2">JCM 18969</strain>
    </source>
</reference>
<gene>
    <name evidence="1" type="ORF">TMES_07525</name>
</gene>
<dbReference type="PROSITE" id="PS51257">
    <property type="entry name" value="PROKAR_LIPOPROTEIN"/>
    <property type="match status" value="1"/>
</dbReference>
<dbReference type="OrthoDB" id="7361177at2"/>
<dbReference type="EMBL" id="JFKA01000002">
    <property type="protein sequence ID" value="OSQ39784.1"/>
    <property type="molecule type" value="Genomic_DNA"/>
</dbReference>
<protein>
    <recommendedName>
        <fullName evidence="3">Lipoprotein</fullName>
    </recommendedName>
</protein>
<evidence type="ECO:0000313" key="1">
    <source>
        <dbReference type="EMBL" id="OSQ39784.1"/>
    </source>
</evidence>
<keyword evidence="2" id="KW-1185">Reference proteome</keyword>
<evidence type="ECO:0008006" key="3">
    <source>
        <dbReference type="Google" id="ProtNLM"/>
    </source>
</evidence>
<comment type="caution">
    <text evidence="1">The sequence shown here is derived from an EMBL/GenBank/DDBJ whole genome shotgun (WGS) entry which is preliminary data.</text>
</comment>
<name>A0A1Y2L3I5_9PROT</name>